<dbReference type="EMBL" id="BAPV01000060">
    <property type="protein sequence ID" value="GBQ92742.1"/>
    <property type="molecule type" value="Genomic_DNA"/>
</dbReference>
<dbReference type="Proteomes" id="UP001062776">
    <property type="component" value="Unassembled WGS sequence"/>
</dbReference>
<evidence type="ECO:0000256" key="1">
    <source>
        <dbReference type="SAM" id="MobiDB-lite"/>
    </source>
</evidence>
<evidence type="ECO:0000313" key="2">
    <source>
        <dbReference type="EMBL" id="GBQ92742.1"/>
    </source>
</evidence>
<proteinExistence type="predicted"/>
<protein>
    <submittedName>
        <fullName evidence="2">Uncharacterized protein</fullName>
    </submittedName>
</protein>
<keyword evidence="3" id="KW-1185">Reference proteome</keyword>
<accession>A0ABQ0Q5X1</accession>
<organism evidence="2 3">
    <name type="scientific">Asaia krungthepensis NRIC 0535</name>
    <dbReference type="NCBI Taxonomy" id="1307925"/>
    <lineage>
        <taxon>Bacteria</taxon>
        <taxon>Pseudomonadati</taxon>
        <taxon>Pseudomonadota</taxon>
        <taxon>Alphaproteobacteria</taxon>
        <taxon>Acetobacterales</taxon>
        <taxon>Acetobacteraceae</taxon>
        <taxon>Asaia</taxon>
    </lineage>
</organism>
<sequence>MHGYIIGDINPFDIARNFGGHDGHMTLQISIICAHSVRPERREIKGGQNAGDHDHGQKGHKRKDRQRAPWRVPDRRRSTVLGHS</sequence>
<reference evidence="2" key="1">
    <citation type="submission" date="2013-04" db="EMBL/GenBank/DDBJ databases">
        <title>The genome sequencing project of 58 acetic acid bacteria.</title>
        <authorList>
            <person name="Okamoto-Kainuma A."/>
            <person name="Ishikawa M."/>
            <person name="Umino S."/>
            <person name="Koizumi Y."/>
            <person name="Shiwa Y."/>
            <person name="Yoshikawa H."/>
            <person name="Matsutani M."/>
            <person name="Matsushita K."/>
        </authorList>
    </citation>
    <scope>NUCLEOTIDE SEQUENCE</scope>
    <source>
        <strain evidence="2">NRIC 0535</strain>
    </source>
</reference>
<feature type="compositionally biased region" description="Basic and acidic residues" evidence="1">
    <location>
        <begin position="40"/>
        <end position="57"/>
    </location>
</feature>
<comment type="caution">
    <text evidence="2">The sequence shown here is derived from an EMBL/GenBank/DDBJ whole genome shotgun (WGS) entry which is preliminary data.</text>
</comment>
<evidence type="ECO:0000313" key="3">
    <source>
        <dbReference type="Proteomes" id="UP001062776"/>
    </source>
</evidence>
<gene>
    <name evidence="2" type="ORF">AA0535_2640</name>
</gene>
<feature type="region of interest" description="Disordered" evidence="1">
    <location>
        <begin position="40"/>
        <end position="84"/>
    </location>
</feature>
<name>A0ABQ0Q5X1_9PROT</name>